<dbReference type="Proteomes" id="UP000178937">
    <property type="component" value="Unassembled WGS sequence"/>
</dbReference>
<proteinExistence type="predicted"/>
<feature type="transmembrane region" description="Helical" evidence="1">
    <location>
        <begin position="275"/>
        <end position="294"/>
    </location>
</feature>
<feature type="transmembrane region" description="Helical" evidence="1">
    <location>
        <begin position="306"/>
        <end position="325"/>
    </location>
</feature>
<feature type="transmembrane region" description="Helical" evidence="1">
    <location>
        <begin position="123"/>
        <end position="141"/>
    </location>
</feature>
<evidence type="ECO:0000256" key="1">
    <source>
        <dbReference type="SAM" id="Phobius"/>
    </source>
</evidence>
<evidence type="ECO:0008006" key="4">
    <source>
        <dbReference type="Google" id="ProtNLM"/>
    </source>
</evidence>
<feature type="transmembrane region" description="Helical" evidence="1">
    <location>
        <begin position="98"/>
        <end position="116"/>
    </location>
</feature>
<keyword evidence="1" id="KW-1133">Transmembrane helix</keyword>
<feature type="transmembrane region" description="Helical" evidence="1">
    <location>
        <begin position="357"/>
        <end position="377"/>
    </location>
</feature>
<reference evidence="2 3" key="1">
    <citation type="journal article" date="2016" name="Nat. Commun.">
        <title>Thousands of microbial genomes shed light on interconnected biogeochemical processes in an aquifer system.</title>
        <authorList>
            <person name="Anantharaman K."/>
            <person name="Brown C.T."/>
            <person name="Hug L.A."/>
            <person name="Sharon I."/>
            <person name="Castelle C.J."/>
            <person name="Probst A.J."/>
            <person name="Thomas B.C."/>
            <person name="Singh A."/>
            <person name="Wilkins M.J."/>
            <person name="Karaoz U."/>
            <person name="Brodie E.L."/>
            <person name="Williams K.H."/>
            <person name="Hubbard S.S."/>
            <person name="Banfield J.F."/>
        </authorList>
    </citation>
    <scope>NUCLEOTIDE SEQUENCE [LARGE SCALE GENOMIC DNA]</scope>
</reference>
<organism evidence="2 3">
    <name type="scientific">Candidatus Woesebacteria bacterium RIFOXYB1_FULL_41_13</name>
    <dbReference type="NCBI Taxonomy" id="1802540"/>
    <lineage>
        <taxon>Bacteria</taxon>
        <taxon>Candidatus Woeseibacteriota</taxon>
    </lineage>
</organism>
<dbReference type="EMBL" id="MGIA01000006">
    <property type="protein sequence ID" value="OGM81736.1"/>
    <property type="molecule type" value="Genomic_DNA"/>
</dbReference>
<accession>A0A1F8D052</accession>
<protein>
    <recommendedName>
        <fullName evidence="4">Glycosyltransferase RgtA/B/C/D-like domain-containing protein</fullName>
    </recommendedName>
</protein>
<keyword evidence="1" id="KW-0812">Transmembrane</keyword>
<evidence type="ECO:0000313" key="2">
    <source>
        <dbReference type="EMBL" id="OGM81736.1"/>
    </source>
</evidence>
<feature type="transmembrane region" description="Helical" evidence="1">
    <location>
        <begin position="176"/>
        <end position="197"/>
    </location>
</feature>
<dbReference type="AlphaFoldDB" id="A0A1F8D052"/>
<evidence type="ECO:0000313" key="3">
    <source>
        <dbReference type="Proteomes" id="UP000178937"/>
    </source>
</evidence>
<comment type="caution">
    <text evidence="2">The sequence shown here is derived from an EMBL/GenBank/DDBJ whole genome shotgun (WGS) entry which is preliminary data.</text>
</comment>
<dbReference type="STRING" id="1802540.A2393_02925"/>
<sequence>MLQKLKLQIPWPLILLLFSLATFLVYLATSGGTTPYDYFTRLGAAFLQGKYYLTSNPPWLNELIPIGVGKFAVVYPPSPAILSIPFIIAFGQNFQQQILAHIMGAVAAFVWGLIAYQRSGKKIVSLWVFLLVAFGNIVWFLAATGSVWYLGQVSAFLFLSLTIYESLNKRRWGLVALYFGLAILSRLQVVMALPIILYLNKNYIKILAGLTVFGIAFAFYNYLRFGNVFETGYGLIPGVLDEPWYQKGIFDLSYIGSNLKAMFLSVPIIKNTFPYITPSWGGLSIFITSPVFIYSLFASSKSRENMLTWLSVFLITLVVLIHGGTGFTQFGYRYAVDFYPLLLLLIINAIDSKKLSWHHWLLLLVSILVNLWGVVFINKFGWVGF</sequence>
<keyword evidence="1" id="KW-0472">Membrane</keyword>
<gene>
    <name evidence="2" type="ORF">A2393_02925</name>
</gene>
<feature type="transmembrane region" description="Helical" evidence="1">
    <location>
        <begin position="203"/>
        <end position="223"/>
    </location>
</feature>
<name>A0A1F8D052_9BACT</name>